<dbReference type="Gene3D" id="6.10.140.1790">
    <property type="match status" value="1"/>
</dbReference>
<evidence type="ECO:0000256" key="1">
    <source>
        <dbReference type="SAM" id="MobiDB-lite"/>
    </source>
</evidence>
<feature type="domain" description="Splicing factor 1 helix-hairpin" evidence="2">
    <location>
        <begin position="82"/>
        <end position="142"/>
    </location>
</feature>
<dbReference type="Pfam" id="PF16275">
    <property type="entry name" value="SF1-HH"/>
    <property type="match status" value="1"/>
</dbReference>
<dbReference type="EMBL" id="JAYRBN010000026">
    <property type="protein sequence ID" value="KAL2749741.1"/>
    <property type="molecule type" value="Genomic_DNA"/>
</dbReference>
<comment type="caution">
    <text evidence="3">The sequence shown here is derived from an EMBL/GenBank/DDBJ whole genome shotgun (WGS) entry which is preliminary data.</text>
</comment>
<feature type="compositionally biased region" description="Polar residues" evidence="1">
    <location>
        <begin position="47"/>
        <end position="58"/>
    </location>
</feature>
<evidence type="ECO:0000313" key="3">
    <source>
        <dbReference type="EMBL" id="KAL2749741.1"/>
    </source>
</evidence>
<feature type="compositionally biased region" description="Basic and acidic residues" evidence="1">
    <location>
        <begin position="60"/>
        <end position="77"/>
    </location>
</feature>
<sequence>MNQSRNFTSLLNPSYLQNAQQNAATANAAAAAAAAAAAVSAAIANGTPLNANNNSTTQSRKREAESDVKQEKETKEERRKRRKTRWGGSEHDKTFIPGMPTVLPTNLTPEQEKAYLFQLQIEEISRKLRTGDLGIPLNPEERFERNLHTKNDHYISTIPIY</sequence>
<dbReference type="InterPro" id="IPR032570">
    <property type="entry name" value="SF1-HH"/>
</dbReference>
<proteinExistence type="predicted"/>
<gene>
    <name evidence="3" type="ORF">V1477_001812</name>
</gene>
<dbReference type="AlphaFoldDB" id="A0ABD2CX72"/>
<accession>A0ABD2CX72</accession>
<feature type="region of interest" description="Disordered" evidence="1">
    <location>
        <begin position="44"/>
        <end position="102"/>
    </location>
</feature>
<name>A0ABD2CX72_VESMC</name>
<keyword evidence="4" id="KW-1185">Reference proteome</keyword>
<protein>
    <submittedName>
        <fullName evidence="3">Splicing factor 1 isoform X1</fullName>
    </submittedName>
</protein>
<reference evidence="3 4" key="1">
    <citation type="journal article" date="2024" name="Ann. Entomol. Soc. Am.">
        <title>Genomic analyses of the southern and eastern yellowjacket wasps (Hymenoptera: Vespidae) reveal evolutionary signatures of social life.</title>
        <authorList>
            <person name="Catto M.A."/>
            <person name="Caine P.B."/>
            <person name="Orr S.E."/>
            <person name="Hunt B.G."/>
            <person name="Goodisman M.A.D."/>
        </authorList>
    </citation>
    <scope>NUCLEOTIDE SEQUENCE [LARGE SCALE GENOMIC DNA]</scope>
    <source>
        <strain evidence="3">232</strain>
        <tissue evidence="3">Head and thorax</tissue>
    </source>
</reference>
<organism evidence="3 4">
    <name type="scientific">Vespula maculifrons</name>
    <name type="common">Eastern yellow jacket</name>
    <name type="synonym">Wasp</name>
    <dbReference type="NCBI Taxonomy" id="7453"/>
    <lineage>
        <taxon>Eukaryota</taxon>
        <taxon>Metazoa</taxon>
        <taxon>Ecdysozoa</taxon>
        <taxon>Arthropoda</taxon>
        <taxon>Hexapoda</taxon>
        <taxon>Insecta</taxon>
        <taxon>Pterygota</taxon>
        <taxon>Neoptera</taxon>
        <taxon>Endopterygota</taxon>
        <taxon>Hymenoptera</taxon>
        <taxon>Apocrita</taxon>
        <taxon>Aculeata</taxon>
        <taxon>Vespoidea</taxon>
        <taxon>Vespidae</taxon>
        <taxon>Vespinae</taxon>
        <taxon>Vespula</taxon>
    </lineage>
</organism>
<evidence type="ECO:0000259" key="2">
    <source>
        <dbReference type="Pfam" id="PF16275"/>
    </source>
</evidence>
<evidence type="ECO:0000313" key="4">
    <source>
        <dbReference type="Proteomes" id="UP001607303"/>
    </source>
</evidence>
<dbReference type="InterPro" id="IPR047086">
    <property type="entry name" value="SF1-HH_sf"/>
</dbReference>
<dbReference type="Proteomes" id="UP001607303">
    <property type="component" value="Unassembled WGS sequence"/>
</dbReference>